<evidence type="ECO:0000256" key="1">
    <source>
        <dbReference type="SAM" id="Phobius"/>
    </source>
</evidence>
<feature type="transmembrane region" description="Helical" evidence="1">
    <location>
        <begin position="54"/>
        <end position="72"/>
    </location>
</feature>
<accession>A0A177WJD2</accession>
<dbReference type="AlphaFoldDB" id="A0A177WJD2"/>
<gene>
    <name evidence="2" type="ORF">BDEG_23694</name>
</gene>
<keyword evidence="1" id="KW-0472">Membrane</keyword>
<reference evidence="2 3" key="1">
    <citation type="submission" date="2006-10" db="EMBL/GenBank/DDBJ databases">
        <title>The Genome Sequence of Batrachochytrium dendrobatidis JEL423.</title>
        <authorList>
            <consortium name="The Broad Institute Genome Sequencing Platform"/>
            <person name="Birren B."/>
            <person name="Lander E."/>
            <person name="Galagan J."/>
            <person name="Cuomo C."/>
            <person name="Devon K."/>
            <person name="Jaffe D."/>
            <person name="Butler J."/>
            <person name="Alvarez P."/>
            <person name="Gnerre S."/>
            <person name="Grabherr M."/>
            <person name="Kleber M."/>
            <person name="Mauceli E."/>
            <person name="Brockman W."/>
            <person name="Young S."/>
            <person name="LaButti K."/>
            <person name="Sykes S."/>
            <person name="DeCaprio D."/>
            <person name="Crawford M."/>
            <person name="Koehrsen M."/>
            <person name="Engels R."/>
            <person name="Montgomery P."/>
            <person name="Pearson M."/>
            <person name="Howarth C."/>
            <person name="Larson L."/>
            <person name="White J."/>
            <person name="O'Leary S."/>
            <person name="Kodira C."/>
            <person name="Zeng Q."/>
            <person name="Yandava C."/>
            <person name="Alvarado L."/>
            <person name="Longcore J."/>
            <person name="James T."/>
        </authorList>
    </citation>
    <scope>NUCLEOTIDE SEQUENCE [LARGE SCALE GENOMIC DNA]</scope>
    <source>
        <strain evidence="2 3">JEL423</strain>
    </source>
</reference>
<dbReference type="EMBL" id="DS022303">
    <property type="protein sequence ID" value="OAJ39896.1"/>
    <property type="molecule type" value="Genomic_DNA"/>
</dbReference>
<sequence>MSLFTQNSVLYAERPLFDCPEEYAALVLVSVSLLSAIYNLYHVSVRLYRNPSSALIRLLFFVGICSIIALTGRILVEYVFYINFLSSISNITIGAGSIGFMITQSWTTKIFVPKIRDVTVRKIVALQVIVHLMTATPMYFKGTFFVQSTDPIFFAKWFKYTTSVWWAWCLLTDTFTNIWLAKEIIALSRRMTAMKNSYEMPTSKTTNQGSASVSSYVSEKSQSITPIIPRPVVNLHISELMARFHAQYHKTIMWMAIFSIMDVAALCLYIVYTFNYDHPGTVKNRHASAFSQMATSMVGMHLMATSLLISNLTKLISIPNEKR</sequence>
<keyword evidence="1" id="KW-1133">Transmembrane helix</keyword>
<dbReference type="Proteomes" id="UP000077115">
    <property type="component" value="Unassembled WGS sequence"/>
</dbReference>
<keyword evidence="1" id="KW-0812">Transmembrane</keyword>
<reference evidence="2 3" key="2">
    <citation type="submission" date="2016-05" db="EMBL/GenBank/DDBJ databases">
        <title>Lineage-specific infection strategies underlie the spectrum of fungal disease in amphibians.</title>
        <authorList>
            <person name="Cuomo C.A."/>
            <person name="Farrer R.A."/>
            <person name="James T."/>
            <person name="Longcore J."/>
            <person name="Birren B."/>
        </authorList>
    </citation>
    <scope>NUCLEOTIDE SEQUENCE [LARGE SCALE GENOMIC DNA]</scope>
    <source>
        <strain evidence="2 3">JEL423</strain>
    </source>
</reference>
<feature type="transmembrane region" description="Helical" evidence="1">
    <location>
        <begin position="292"/>
        <end position="313"/>
    </location>
</feature>
<dbReference type="VEuPathDB" id="FungiDB:BDEG_23694"/>
<feature type="transmembrane region" description="Helical" evidence="1">
    <location>
        <begin position="251"/>
        <end position="272"/>
    </location>
</feature>
<evidence type="ECO:0000313" key="3">
    <source>
        <dbReference type="Proteomes" id="UP000077115"/>
    </source>
</evidence>
<name>A0A177WJD2_BATDL</name>
<organism evidence="2 3">
    <name type="scientific">Batrachochytrium dendrobatidis (strain JEL423)</name>
    <dbReference type="NCBI Taxonomy" id="403673"/>
    <lineage>
        <taxon>Eukaryota</taxon>
        <taxon>Fungi</taxon>
        <taxon>Fungi incertae sedis</taxon>
        <taxon>Chytridiomycota</taxon>
        <taxon>Chytridiomycota incertae sedis</taxon>
        <taxon>Chytridiomycetes</taxon>
        <taxon>Rhizophydiales</taxon>
        <taxon>Rhizophydiales incertae sedis</taxon>
        <taxon>Batrachochytrium</taxon>
    </lineage>
</organism>
<feature type="transmembrane region" description="Helical" evidence="1">
    <location>
        <begin position="160"/>
        <end position="181"/>
    </location>
</feature>
<evidence type="ECO:0000313" key="2">
    <source>
        <dbReference type="EMBL" id="OAJ39896.1"/>
    </source>
</evidence>
<protein>
    <submittedName>
        <fullName evidence="2">Uncharacterized protein</fullName>
    </submittedName>
</protein>
<feature type="transmembrane region" description="Helical" evidence="1">
    <location>
        <begin position="78"/>
        <end position="102"/>
    </location>
</feature>
<feature type="transmembrane region" description="Helical" evidence="1">
    <location>
        <begin position="23"/>
        <end position="42"/>
    </location>
</feature>
<feature type="transmembrane region" description="Helical" evidence="1">
    <location>
        <begin position="123"/>
        <end position="140"/>
    </location>
</feature>
<dbReference type="OrthoDB" id="10659214at2759"/>
<proteinExistence type="predicted"/>